<organism evidence="2">
    <name type="scientific">bioreactor metagenome</name>
    <dbReference type="NCBI Taxonomy" id="1076179"/>
    <lineage>
        <taxon>unclassified sequences</taxon>
        <taxon>metagenomes</taxon>
        <taxon>ecological metagenomes</taxon>
    </lineage>
</organism>
<dbReference type="GO" id="GO:0000034">
    <property type="term" value="F:adenine deaminase activity"/>
    <property type="evidence" value="ECO:0007669"/>
    <property type="project" value="UniProtKB-EC"/>
</dbReference>
<evidence type="ECO:0000259" key="1">
    <source>
        <dbReference type="Pfam" id="PF13382"/>
    </source>
</evidence>
<accession>A0A645DZU7</accession>
<keyword evidence="2" id="KW-0378">Hydrolase</keyword>
<protein>
    <submittedName>
        <fullName evidence="2">Adenine deaminase</fullName>
        <ecNumber evidence="2">3.5.4.2</ecNumber>
    </submittedName>
</protein>
<evidence type="ECO:0000313" key="2">
    <source>
        <dbReference type="EMBL" id="MPM93852.1"/>
    </source>
</evidence>
<comment type="caution">
    <text evidence="2">The sequence shown here is derived from an EMBL/GenBank/DDBJ whole genome shotgun (WGS) entry which is preliminary data.</text>
</comment>
<dbReference type="EMBL" id="VSSQ01040569">
    <property type="protein sequence ID" value="MPM93852.1"/>
    <property type="molecule type" value="Genomic_DNA"/>
</dbReference>
<feature type="domain" description="Adenine deaminase C-terminal" evidence="1">
    <location>
        <begin position="2"/>
        <end position="92"/>
    </location>
</feature>
<dbReference type="InterPro" id="IPR026912">
    <property type="entry name" value="Adenine_deam_C"/>
</dbReference>
<dbReference type="EC" id="3.5.4.2" evidence="2"/>
<dbReference type="Pfam" id="PF13382">
    <property type="entry name" value="Adenine_deam_C"/>
    <property type="match status" value="1"/>
</dbReference>
<proteinExistence type="predicted"/>
<reference evidence="2" key="1">
    <citation type="submission" date="2019-08" db="EMBL/GenBank/DDBJ databases">
        <authorList>
            <person name="Kucharzyk K."/>
            <person name="Murdoch R.W."/>
            <person name="Higgins S."/>
            <person name="Loffler F."/>
        </authorList>
    </citation>
    <scope>NUCLEOTIDE SEQUENCE</scope>
</reference>
<gene>
    <name evidence="2" type="primary">adeC_6</name>
    <name evidence="2" type="ORF">SDC9_140994</name>
</gene>
<sequence length="100" mass="10745">MLAAQEIKRVAGGMVAVEDGKILHTLALPIGGLLSYKPAETLAVDANQMKEANRRLGLKMLENPLLRIVTLALPVIPNVKMSDLGLVNVNNKTLISLFAD</sequence>
<dbReference type="AlphaFoldDB" id="A0A645DZU7"/>
<name>A0A645DZU7_9ZZZZ</name>